<reference evidence="11" key="2">
    <citation type="submission" date="2023-05" db="EMBL/GenBank/DDBJ databases">
        <authorList>
            <person name="Fouks B."/>
        </authorList>
    </citation>
    <scope>NUCLEOTIDE SEQUENCE</scope>
    <source>
        <strain evidence="11">Stay&amp;Tobe</strain>
        <tissue evidence="11">Testes</tissue>
    </source>
</reference>
<evidence type="ECO:0000256" key="8">
    <source>
        <dbReference type="SAM" id="SignalP"/>
    </source>
</evidence>
<feature type="disulfide bond" evidence="7">
    <location>
        <begin position="22"/>
        <end position="147"/>
    </location>
</feature>
<protein>
    <recommendedName>
        <fullName evidence="6">Peptidoglycan-recognition protein</fullName>
    </recommendedName>
</protein>
<dbReference type="InterPro" id="IPR017331">
    <property type="entry name" value="Peptidoglycan_recognition"/>
</dbReference>
<dbReference type="InterPro" id="IPR015510">
    <property type="entry name" value="PGRP"/>
</dbReference>
<sequence length="192" mass="21457">MCNFIIHVVIFTLTLQLARATCPNIVSRHDWNASSPTSVENITSIPVPFVVIHHTYQPGFCRTHRACAAAMRNMQNYHQNTRNWPDIGYHFVIGGTGEIYEGRGWDVVGTHAPNYNSRSVGIAFIGDFREEVPTDEMLKAAKDIIKCGVERGSIASGYKLVGHSQVKNTLCPGASLLEEIKTWPHWDPLKQP</sequence>
<dbReference type="SMART" id="SM00644">
    <property type="entry name" value="Ami_2"/>
    <property type="match status" value="1"/>
</dbReference>
<feature type="domain" description="Peptidoglycan recognition protein family" evidence="10">
    <location>
        <begin position="23"/>
        <end position="167"/>
    </location>
</feature>
<evidence type="ECO:0000259" key="9">
    <source>
        <dbReference type="SMART" id="SM00644"/>
    </source>
</evidence>
<evidence type="ECO:0000256" key="4">
    <source>
        <dbReference type="ARBA" id="ARBA00022859"/>
    </source>
</evidence>
<keyword evidence="2 6" id="KW-0399">Innate immunity</keyword>
<dbReference type="Pfam" id="PF01510">
    <property type="entry name" value="Amidase_2"/>
    <property type="match status" value="1"/>
</dbReference>
<accession>A0AAD8AI41</accession>
<dbReference type="CDD" id="cd06583">
    <property type="entry name" value="PGRP"/>
    <property type="match status" value="1"/>
</dbReference>
<comment type="caution">
    <text evidence="11">The sequence shown here is derived from an EMBL/GenBank/DDBJ whole genome shotgun (WGS) entry which is preliminary data.</text>
</comment>
<evidence type="ECO:0000256" key="1">
    <source>
        <dbReference type="ARBA" id="ARBA00007553"/>
    </source>
</evidence>
<dbReference type="GO" id="GO:0008745">
    <property type="term" value="F:N-acetylmuramoyl-L-alanine amidase activity"/>
    <property type="evidence" value="ECO:0007669"/>
    <property type="project" value="InterPro"/>
</dbReference>
<feature type="signal peptide" evidence="8">
    <location>
        <begin position="1"/>
        <end position="20"/>
    </location>
</feature>
<gene>
    <name evidence="11" type="ORF">L9F63_009930</name>
</gene>
<dbReference type="InterPro" id="IPR036505">
    <property type="entry name" value="Amidase/PGRP_sf"/>
</dbReference>
<feature type="chain" id="PRO_5042285052" description="Peptidoglycan-recognition protein" evidence="8">
    <location>
        <begin position="21"/>
        <end position="192"/>
    </location>
</feature>
<evidence type="ECO:0000313" key="12">
    <source>
        <dbReference type="Proteomes" id="UP001233999"/>
    </source>
</evidence>
<proteinExistence type="inferred from homology"/>
<dbReference type="PANTHER" id="PTHR11022:SF41">
    <property type="entry name" value="PEPTIDOGLYCAN-RECOGNITION PROTEIN LC-RELATED"/>
    <property type="match status" value="1"/>
</dbReference>
<dbReference type="InterPro" id="IPR006619">
    <property type="entry name" value="PGRP_domain_met/bac"/>
</dbReference>
<comment type="similarity">
    <text evidence="1 6">Belongs to the N-acetylmuramoyl-L-alanine amidase 2 family.</text>
</comment>
<dbReference type="AlphaFoldDB" id="A0AAD8AI41"/>
<dbReference type="GO" id="GO:0042834">
    <property type="term" value="F:peptidoglycan binding"/>
    <property type="evidence" value="ECO:0007669"/>
    <property type="project" value="InterPro"/>
</dbReference>
<evidence type="ECO:0000256" key="5">
    <source>
        <dbReference type="ARBA" id="ARBA00023157"/>
    </source>
</evidence>
<dbReference type="EMBL" id="JASPKZ010000793">
    <property type="protein sequence ID" value="KAJ9599613.1"/>
    <property type="molecule type" value="Genomic_DNA"/>
</dbReference>
<feature type="disulfide bond" evidence="7">
    <location>
        <begin position="61"/>
        <end position="67"/>
    </location>
</feature>
<keyword evidence="3 8" id="KW-0732">Signal</keyword>
<keyword evidence="12" id="KW-1185">Reference proteome</keyword>
<dbReference type="GO" id="GO:0009253">
    <property type="term" value="P:peptidoglycan catabolic process"/>
    <property type="evidence" value="ECO:0007669"/>
    <property type="project" value="InterPro"/>
</dbReference>
<dbReference type="SUPFAM" id="SSF55846">
    <property type="entry name" value="N-acetylmuramoyl-L-alanine amidase-like"/>
    <property type="match status" value="1"/>
</dbReference>
<evidence type="ECO:0000256" key="2">
    <source>
        <dbReference type="ARBA" id="ARBA00022588"/>
    </source>
</evidence>
<keyword evidence="5 7" id="KW-1015">Disulfide bond</keyword>
<dbReference type="Gene3D" id="3.40.80.10">
    <property type="entry name" value="Peptidoglycan recognition protein-like"/>
    <property type="match status" value="1"/>
</dbReference>
<reference evidence="11" key="1">
    <citation type="journal article" date="2023" name="IScience">
        <title>Live-bearing cockroach genome reveals convergent evolutionary mechanisms linked to viviparity in insects and beyond.</title>
        <authorList>
            <person name="Fouks B."/>
            <person name="Harrison M.C."/>
            <person name="Mikhailova A.A."/>
            <person name="Marchal E."/>
            <person name="English S."/>
            <person name="Carruthers M."/>
            <person name="Jennings E.C."/>
            <person name="Chiamaka E.L."/>
            <person name="Frigard R.A."/>
            <person name="Pippel M."/>
            <person name="Attardo G.M."/>
            <person name="Benoit J.B."/>
            <person name="Bornberg-Bauer E."/>
            <person name="Tobe S.S."/>
        </authorList>
    </citation>
    <scope>NUCLEOTIDE SEQUENCE</scope>
    <source>
        <strain evidence="11">Stay&amp;Tobe</strain>
    </source>
</reference>
<dbReference type="SMART" id="SM00701">
    <property type="entry name" value="PGRP"/>
    <property type="match status" value="1"/>
</dbReference>
<organism evidence="11 12">
    <name type="scientific">Diploptera punctata</name>
    <name type="common">Pacific beetle cockroach</name>
    <dbReference type="NCBI Taxonomy" id="6984"/>
    <lineage>
        <taxon>Eukaryota</taxon>
        <taxon>Metazoa</taxon>
        <taxon>Ecdysozoa</taxon>
        <taxon>Arthropoda</taxon>
        <taxon>Hexapoda</taxon>
        <taxon>Insecta</taxon>
        <taxon>Pterygota</taxon>
        <taxon>Neoptera</taxon>
        <taxon>Polyneoptera</taxon>
        <taxon>Dictyoptera</taxon>
        <taxon>Blattodea</taxon>
        <taxon>Blaberoidea</taxon>
        <taxon>Blaberidae</taxon>
        <taxon>Diplopterinae</taxon>
        <taxon>Diploptera</taxon>
    </lineage>
</organism>
<dbReference type="InterPro" id="IPR002502">
    <property type="entry name" value="Amidase_domain"/>
</dbReference>
<dbReference type="GO" id="GO:0045087">
    <property type="term" value="P:innate immune response"/>
    <property type="evidence" value="ECO:0007669"/>
    <property type="project" value="UniProtKB-KW"/>
</dbReference>
<dbReference type="PANTHER" id="PTHR11022">
    <property type="entry name" value="PEPTIDOGLYCAN RECOGNITION PROTEIN"/>
    <property type="match status" value="1"/>
</dbReference>
<dbReference type="Proteomes" id="UP001233999">
    <property type="component" value="Unassembled WGS sequence"/>
</dbReference>
<feature type="domain" description="N-acetylmuramoyl-L-alanine amidase" evidence="9">
    <location>
        <begin position="37"/>
        <end position="173"/>
    </location>
</feature>
<dbReference type="FunFam" id="3.40.80.10:FF:000001">
    <property type="entry name" value="Peptidoglycan recognition protein 1"/>
    <property type="match status" value="1"/>
</dbReference>
<evidence type="ECO:0000256" key="7">
    <source>
        <dbReference type="PIRSR" id="PIRSR037945-1"/>
    </source>
</evidence>
<evidence type="ECO:0000256" key="6">
    <source>
        <dbReference type="PIRNR" id="PIRNR037945"/>
    </source>
</evidence>
<dbReference type="PIRSF" id="PIRSF037945">
    <property type="entry name" value="PGRPs"/>
    <property type="match status" value="1"/>
</dbReference>
<name>A0AAD8AI41_DIPPU</name>
<dbReference type="GO" id="GO:0008270">
    <property type="term" value="F:zinc ion binding"/>
    <property type="evidence" value="ECO:0007669"/>
    <property type="project" value="InterPro"/>
</dbReference>
<keyword evidence="4 6" id="KW-0391">Immunity</keyword>
<evidence type="ECO:0000256" key="3">
    <source>
        <dbReference type="ARBA" id="ARBA00022729"/>
    </source>
</evidence>
<evidence type="ECO:0000259" key="10">
    <source>
        <dbReference type="SMART" id="SM00701"/>
    </source>
</evidence>
<evidence type="ECO:0000313" key="11">
    <source>
        <dbReference type="EMBL" id="KAJ9599613.1"/>
    </source>
</evidence>